<accession>A0ABV0RKG4</accession>
<dbReference type="InterPro" id="IPR026082">
    <property type="entry name" value="ABCA"/>
</dbReference>
<dbReference type="PANTHER" id="PTHR19229">
    <property type="entry name" value="ATP-BINDING CASSETTE TRANSPORTER SUBFAMILY A ABCA"/>
    <property type="match status" value="1"/>
</dbReference>
<comment type="caution">
    <text evidence="2">The sequence shown here is derived from an EMBL/GenBank/DDBJ whole genome shotgun (WGS) entry which is preliminary data.</text>
</comment>
<keyword evidence="3" id="KW-1185">Reference proteome</keyword>
<feature type="domain" description="ABCA1-4-like C-terminal R2 regulatory" evidence="1">
    <location>
        <begin position="103"/>
        <end position="159"/>
    </location>
</feature>
<organism evidence="2 3">
    <name type="scientific">Xenoophorus captivus</name>
    <dbReference type="NCBI Taxonomy" id="1517983"/>
    <lineage>
        <taxon>Eukaryota</taxon>
        <taxon>Metazoa</taxon>
        <taxon>Chordata</taxon>
        <taxon>Craniata</taxon>
        <taxon>Vertebrata</taxon>
        <taxon>Euteleostomi</taxon>
        <taxon>Actinopterygii</taxon>
        <taxon>Neopterygii</taxon>
        <taxon>Teleostei</taxon>
        <taxon>Neoteleostei</taxon>
        <taxon>Acanthomorphata</taxon>
        <taxon>Ovalentaria</taxon>
        <taxon>Atherinomorphae</taxon>
        <taxon>Cyprinodontiformes</taxon>
        <taxon>Goodeidae</taxon>
        <taxon>Xenoophorus</taxon>
    </lineage>
</organism>
<dbReference type="Gene3D" id="3.40.50.300">
    <property type="entry name" value="P-loop containing nucleotide triphosphate hydrolases"/>
    <property type="match status" value="1"/>
</dbReference>
<evidence type="ECO:0000313" key="3">
    <source>
        <dbReference type="Proteomes" id="UP001434883"/>
    </source>
</evidence>
<gene>
    <name evidence="2" type="ORF">XENOCAPTIV_010980</name>
</gene>
<protein>
    <recommendedName>
        <fullName evidence="1">ABCA1-4-like C-terminal R2 regulatory domain-containing protein</fullName>
    </recommendedName>
</protein>
<dbReference type="InterPro" id="IPR027417">
    <property type="entry name" value="P-loop_NTPase"/>
</dbReference>
<dbReference type="PANTHER" id="PTHR19229:SF49">
    <property type="entry name" value="PHOSPHOLIPID-TRANSPORTING ATPASE ABCA7"/>
    <property type="match status" value="1"/>
</dbReference>
<sequence>MLTGDTPITHGEAFLSQHRCRTSPHLGCLHHLQNIYALSSAVCLLLSVQTEMERVHQLMGYCPQFDAISDLLTGREHLELYARLRGVPEESVTKTVLSLKSLSVDTYMRTSFPIIELKERHKSVLQYQLPSHACCLARVFDVLANNYEELGIVDFSISQTTLDQVRKRMQQR</sequence>
<evidence type="ECO:0000259" key="1">
    <source>
        <dbReference type="Pfam" id="PF23321"/>
    </source>
</evidence>
<proteinExistence type="predicted"/>
<dbReference type="Pfam" id="PF23321">
    <property type="entry name" value="R1_ABCA1"/>
    <property type="match status" value="1"/>
</dbReference>
<dbReference type="EMBL" id="JAHRIN010050649">
    <property type="protein sequence ID" value="MEQ2208674.1"/>
    <property type="molecule type" value="Genomic_DNA"/>
</dbReference>
<reference evidence="2 3" key="1">
    <citation type="submission" date="2021-06" db="EMBL/GenBank/DDBJ databases">
        <authorList>
            <person name="Palmer J.M."/>
        </authorList>
    </citation>
    <scope>NUCLEOTIDE SEQUENCE [LARGE SCALE GENOMIC DNA]</scope>
    <source>
        <strain evidence="2 3">XC_2019</strain>
        <tissue evidence="2">Muscle</tissue>
    </source>
</reference>
<evidence type="ECO:0000313" key="2">
    <source>
        <dbReference type="EMBL" id="MEQ2208674.1"/>
    </source>
</evidence>
<name>A0ABV0RKG4_9TELE</name>
<dbReference type="Proteomes" id="UP001434883">
    <property type="component" value="Unassembled WGS sequence"/>
</dbReference>
<dbReference type="InterPro" id="IPR056264">
    <property type="entry name" value="R2_ABCA1-4-like"/>
</dbReference>